<reference evidence="7 8" key="1">
    <citation type="submission" date="2019-01" db="EMBL/GenBank/DDBJ databases">
        <title>Draft genome sequences of the type strains of six Macrococcus species.</title>
        <authorList>
            <person name="Mazhar S."/>
            <person name="Altermann E."/>
            <person name="Hill C."/>
            <person name="Mcauliffe O."/>
        </authorList>
    </citation>
    <scope>NUCLEOTIDE SEQUENCE [LARGE SCALE GENOMIC DNA]</scope>
    <source>
        <strain evidence="7 8">CCM4811</strain>
    </source>
</reference>
<keyword evidence="3" id="KW-0349">Heme</keyword>
<keyword evidence="4" id="KW-0479">Metal-binding</keyword>
<dbReference type="InterPro" id="IPR012292">
    <property type="entry name" value="Globin/Proto"/>
</dbReference>
<dbReference type="InterPro" id="IPR019795">
    <property type="entry name" value="Globin_bac-like_CS"/>
</dbReference>
<dbReference type="InterPro" id="IPR009050">
    <property type="entry name" value="Globin-like_sf"/>
</dbReference>
<name>A0A4R6BC43_9STAP</name>
<dbReference type="EMBL" id="SCWA01000014">
    <property type="protein sequence ID" value="TDL95432.1"/>
    <property type="molecule type" value="Genomic_DNA"/>
</dbReference>
<protein>
    <submittedName>
        <fullName evidence="7">Globin</fullName>
    </submittedName>
</protein>
<dbReference type="GO" id="GO:0005344">
    <property type="term" value="F:oxygen carrier activity"/>
    <property type="evidence" value="ECO:0007669"/>
    <property type="project" value="InterPro"/>
</dbReference>
<dbReference type="Proteomes" id="UP000295310">
    <property type="component" value="Unassembled WGS sequence"/>
</dbReference>
<evidence type="ECO:0000256" key="4">
    <source>
        <dbReference type="ARBA" id="ARBA00022723"/>
    </source>
</evidence>
<sequence>MMVTPYEAIGQETLEAVIDRFYSYVEADSRINHLFPGDFAETARKQKQFLTQFLGGPALYTEEHGHPMLRMRHLPFKITTFERDAWVDNMTRALNDFDMDSELRAFILERLEMTATHMVNSED</sequence>
<evidence type="ECO:0000256" key="1">
    <source>
        <dbReference type="ARBA" id="ARBA00001971"/>
    </source>
</evidence>
<comment type="caution">
    <text evidence="7">The sequence shown here is derived from an EMBL/GenBank/DDBJ whole genome shotgun (WGS) entry which is preliminary data.</text>
</comment>
<dbReference type="PANTHER" id="PTHR47366">
    <property type="entry name" value="TWO-ON-TWO HEMOGLOBIN-3"/>
    <property type="match status" value="1"/>
</dbReference>
<organism evidence="7 8">
    <name type="scientific">Macrococcus brunensis</name>
    <dbReference type="NCBI Taxonomy" id="198483"/>
    <lineage>
        <taxon>Bacteria</taxon>
        <taxon>Bacillati</taxon>
        <taxon>Bacillota</taxon>
        <taxon>Bacilli</taxon>
        <taxon>Bacillales</taxon>
        <taxon>Staphylococcaceae</taxon>
        <taxon>Macrococcus</taxon>
    </lineage>
</organism>
<evidence type="ECO:0000313" key="7">
    <source>
        <dbReference type="EMBL" id="TDL95432.1"/>
    </source>
</evidence>
<evidence type="ECO:0000256" key="5">
    <source>
        <dbReference type="ARBA" id="ARBA00023004"/>
    </source>
</evidence>
<dbReference type="AlphaFoldDB" id="A0A4R6BC43"/>
<dbReference type="Gene3D" id="1.10.490.10">
    <property type="entry name" value="Globins"/>
    <property type="match status" value="1"/>
</dbReference>
<dbReference type="OrthoDB" id="9790913at2"/>
<dbReference type="Pfam" id="PF01152">
    <property type="entry name" value="Bac_globin"/>
    <property type="match status" value="1"/>
</dbReference>
<dbReference type="FunFam" id="1.10.490.10:FF:000004">
    <property type="entry name" value="Group 2 hemoglobin yjbI"/>
    <property type="match status" value="1"/>
</dbReference>
<dbReference type="GO" id="GO:0046872">
    <property type="term" value="F:metal ion binding"/>
    <property type="evidence" value="ECO:0007669"/>
    <property type="project" value="UniProtKB-KW"/>
</dbReference>
<evidence type="ECO:0000256" key="6">
    <source>
        <dbReference type="ARBA" id="ARBA00034496"/>
    </source>
</evidence>
<dbReference type="GO" id="GO:0020037">
    <property type="term" value="F:heme binding"/>
    <property type="evidence" value="ECO:0007669"/>
    <property type="project" value="InterPro"/>
</dbReference>
<proteinExistence type="inferred from homology"/>
<keyword evidence="5" id="KW-0408">Iron</keyword>
<evidence type="ECO:0000256" key="2">
    <source>
        <dbReference type="ARBA" id="ARBA00022448"/>
    </source>
</evidence>
<keyword evidence="2" id="KW-0813">Transport</keyword>
<comment type="cofactor">
    <cofactor evidence="1">
        <name>heme</name>
        <dbReference type="ChEBI" id="CHEBI:30413"/>
    </cofactor>
</comment>
<accession>A0A4R6BC43</accession>
<comment type="similarity">
    <text evidence="6">Belongs to the truncated hemoglobin family. Group II subfamily.</text>
</comment>
<dbReference type="InterPro" id="IPR001486">
    <property type="entry name" value="Hemoglobin_trunc"/>
</dbReference>
<dbReference type="PROSITE" id="PS01213">
    <property type="entry name" value="GLOBIN_FAM_2"/>
    <property type="match status" value="1"/>
</dbReference>
<evidence type="ECO:0000313" key="8">
    <source>
        <dbReference type="Proteomes" id="UP000295310"/>
    </source>
</evidence>
<dbReference type="GO" id="GO:0019825">
    <property type="term" value="F:oxygen binding"/>
    <property type="evidence" value="ECO:0007669"/>
    <property type="project" value="InterPro"/>
</dbReference>
<evidence type="ECO:0000256" key="3">
    <source>
        <dbReference type="ARBA" id="ARBA00022617"/>
    </source>
</evidence>
<gene>
    <name evidence="7" type="ORF">ERX27_08160</name>
</gene>
<dbReference type="PANTHER" id="PTHR47366:SF1">
    <property type="entry name" value="TWO-ON-TWO HEMOGLOBIN-3"/>
    <property type="match status" value="1"/>
</dbReference>
<dbReference type="SUPFAM" id="SSF46458">
    <property type="entry name" value="Globin-like"/>
    <property type="match status" value="1"/>
</dbReference>
<keyword evidence="8" id="KW-1185">Reference proteome</keyword>
<dbReference type="InterPro" id="IPR044203">
    <property type="entry name" value="GlbO/GLB3-like"/>
</dbReference>